<feature type="region of interest" description="Disordered" evidence="6">
    <location>
        <begin position="287"/>
        <end position="310"/>
    </location>
</feature>
<dbReference type="NCBIfam" id="TIGR00765">
    <property type="entry name" value="yihY_not_rbn"/>
    <property type="match status" value="1"/>
</dbReference>
<dbReference type="PANTHER" id="PTHR30213:SF0">
    <property type="entry name" value="UPF0761 MEMBRANE PROTEIN YIHY"/>
    <property type="match status" value="1"/>
</dbReference>
<evidence type="ECO:0000256" key="2">
    <source>
        <dbReference type="ARBA" id="ARBA00022475"/>
    </source>
</evidence>
<dbReference type="PIRSF" id="PIRSF035875">
    <property type="entry name" value="RNase_BN"/>
    <property type="match status" value="1"/>
</dbReference>
<dbReference type="PANTHER" id="PTHR30213">
    <property type="entry name" value="INNER MEMBRANE PROTEIN YHJD"/>
    <property type="match status" value="1"/>
</dbReference>
<feature type="transmembrane region" description="Helical" evidence="7">
    <location>
        <begin position="102"/>
        <end position="122"/>
    </location>
</feature>
<evidence type="ECO:0000256" key="3">
    <source>
        <dbReference type="ARBA" id="ARBA00022692"/>
    </source>
</evidence>
<sequence>MATRAPDAPTKLPKRSWWGVLKRTVKEFNDDNLTDWAAALTYYAVLSLFPGILLLTSLLGLLGPNSTQTIVDSLDVLGPGEAKDFIAQGIQNLQQSRASGPLAIVGLVTALWSASGYVGAFMRASNSIYDVEEGRPFWKVIPLRLGLTVGVVVLLALTALGVTLTGGVSRWLGDLIGLGPTFVTVWDIAKWPVLFLLASAAIGLLYWASPNVRQPSFLWITPGGLLAVLVWVAASTGFALYVANFSSYNKTYGSLAGVIVFLVWLWISNLALLLGAELDAELERGRRMETGESSGQDPVAPPRDTRAMDG</sequence>
<dbReference type="EMBL" id="CP034550">
    <property type="protein sequence ID" value="QFZ18036.1"/>
    <property type="molecule type" value="Genomic_DNA"/>
</dbReference>
<dbReference type="OrthoDB" id="9781030at2"/>
<feature type="transmembrane region" description="Helical" evidence="7">
    <location>
        <begin position="255"/>
        <end position="278"/>
    </location>
</feature>
<keyword evidence="3 7" id="KW-0812">Transmembrane</keyword>
<evidence type="ECO:0000313" key="8">
    <source>
        <dbReference type="EMBL" id="QFZ18036.1"/>
    </source>
</evidence>
<dbReference type="InterPro" id="IPR017039">
    <property type="entry name" value="Virul_fac_BrkB"/>
</dbReference>
<keyword evidence="9" id="KW-1185">Reference proteome</keyword>
<evidence type="ECO:0000256" key="7">
    <source>
        <dbReference type="SAM" id="Phobius"/>
    </source>
</evidence>
<comment type="subcellular location">
    <subcellularLocation>
        <location evidence="1">Cell membrane</location>
        <topology evidence="1">Multi-pass membrane protein</topology>
    </subcellularLocation>
</comment>
<keyword evidence="2" id="KW-1003">Cell membrane</keyword>
<dbReference type="GO" id="GO:0005886">
    <property type="term" value="C:plasma membrane"/>
    <property type="evidence" value="ECO:0007669"/>
    <property type="project" value="UniProtKB-SubCell"/>
</dbReference>
<name>A0A5Q0GV94_SACSY</name>
<accession>A0A5Q0GV94</accession>
<dbReference type="RefSeq" id="WP_033427125.1">
    <property type="nucleotide sequence ID" value="NZ_CP034550.1"/>
</dbReference>
<evidence type="ECO:0000256" key="5">
    <source>
        <dbReference type="ARBA" id="ARBA00023136"/>
    </source>
</evidence>
<feature type="transmembrane region" description="Helical" evidence="7">
    <location>
        <begin position="188"/>
        <end position="207"/>
    </location>
</feature>
<evidence type="ECO:0000256" key="4">
    <source>
        <dbReference type="ARBA" id="ARBA00022989"/>
    </source>
</evidence>
<evidence type="ECO:0000313" key="9">
    <source>
        <dbReference type="Proteomes" id="UP000325787"/>
    </source>
</evidence>
<dbReference type="KEGG" id="ssyi:EKG83_11580"/>
<proteinExistence type="predicted"/>
<feature type="transmembrane region" description="Helical" evidence="7">
    <location>
        <begin position="219"/>
        <end position="243"/>
    </location>
</feature>
<dbReference type="Pfam" id="PF03631">
    <property type="entry name" value="Virul_fac_BrkB"/>
    <property type="match status" value="1"/>
</dbReference>
<feature type="transmembrane region" description="Helical" evidence="7">
    <location>
        <begin position="40"/>
        <end position="62"/>
    </location>
</feature>
<reference evidence="9" key="1">
    <citation type="journal article" date="2021" name="Curr. Microbiol.">
        <title>Complete genome of nocamycin-producing strain Saccharothrix syringae NRRL B-16468 reveals the biosynthetic potential for secondary metabolites.</title>
        <authorList>
            <person name="Mo X."/>
            <person name="Yang S."/>
        </authorList>
    </citation>
    <scope>NUCLEOTIDE SEQUENCE [LARGE SCALE GENOMIC DNA]</scope>
    <source>
        <strain evidence="9">ATCC 51364 / DSM 43886 / JCM 6844 / KCTC 9398 / NBRC 14523 / NRRL B-16468 / INA 2240</strain>
    </source>
</reference>
<feature type="transmembrane region" description="Helical" evidence="7">
    <location>
        <begin position="143"/>
        <end position="168"/>
    </location>
</feature>
<dbReference type="AlphaFoldDB" id="A0A5Q0GV94"/>
<organism evidence="8 9">
    <name type="scientific">Saccharothrix syringae</name>
    <name type="common">Nocardiopsis syringae</name>
    <dbReference type="NCBI Taxonomy" id="103733"/>
    <lineage>
        <taxon>Bacteria</taxon>
        <taxon>Bacillati</taxon>
        <taxon>Actinomycetota</taxon>
        <taxon>Actinomycetes</taxon>
        <taxon>Pseudonocardiales</taxon>
        <taxon>Pseudonocardiaceae</taxon>
        <taxon>Saccharothrix</taxon>
    </lineage>
</organism>
<evidence type="ECO:0000256" key="1">
    <source>
        <dbReference type="ARBA" id="ARBA00004651"/>
    </source>
</evidence>
<keyword evidence="4 7" id="KW-1133">Transmembrane helix</keyword>
<gene>
    <name evidence="8" type="ORF">EKG83_11580</name>
</gene>
<dbReference type="Proteomes" id="UP000325787">
    <property type="component" value="Chromosome"/>
</dbReference>
<keyword evidence="5 7" id="KW-0472">Membrane</keyword>
<evidence type="ECO:0000256" key="6">
    <source>
        <dbReference type="SAM" id="MobiDB-lite"/>
    </source>
</evidence>
<protein>
    <submittedName>
        <fullName evidence="8">YihY/virulence factor BrkB family protein</fullName>
    </submittedName>
</protein>